<dbReference type="KEGG" id="crf:FRC0190_01781"/>
<feature type="transmembrane region" description="Helical" evidence="1">
    <location>
        <begin position="46"/>
        <end position="64"/>
    </location>
</feature>
<dbReference type="PANTHER" id="PTHR40761:SF1">
    <property type="entry name" value="CONSERVED INTEGRAL MEMBRANE ALANINE VALINE AND LEUCINE RICH PROTEIN-RELATED"/>
    <property type="match status" value="1"/>
</dbReference>
<dbReference type="PANTHER" id="PTHR40761">
    <property type="entry name" value="CONSERVED INTEGRAL MEMBRANE ALANINE VALINE AND LEUCINE RICH PROTEIN-RELATED"/>
    <property type="match status" value="1"/>
</dbReference>
<dbReference type="Proteomes" id="UP000423525">
    <property type="component" value="Chromosome"/>
</dbReference>
<proteinExistence type="predicted"/>
<name>A0A6I8MDK9_9CORY</name>
<dbReference type="Gene3D" id="1.10.3730.20">
    <property type="match status" value="1"/>
</dbReference>
<gene>
    <name evidence="2" type="ORF">FRC0190_01781</name>
</gene>
<dbReference type="InterPro" id="IPR037185">
    <property type="entry name" value="EmrE-like"/>
</dbReference>
<feature type="transmembrane region" description="Helical" evidence="1">
    <location>
        <begin position="155"/>
        <end position="175"/>
    </location>
</feature>
<dbReference type="SUPFAM" id="SSF103481">
    <property type="entry name" value="Multidrug resistance efflux transporter EmrE"/>
    <property type="match status" value="1"/>
</dbReference>
<feature type="transmembrane region" description="Helical" evidence="1">
    <location>
        <begin position="187"/>
        <end position="204"/>
    </location>
</feature>
<feature type="transmembrane region" description="Helical" evidence="1">
    <location>
        <begin position="71"/>
        <end position="92"/>
    </location>
</feature>
<dbReference type="AlphaFoldDB" id="A0A6I8MDK9"/>
<accession>A0A6I8MDK9</accession>
<keyword evidence="1" id="KW-1133">Transmembrane helix</keyword>
<feature type="transmembrane region" description="Helical" evidence="1">
    <location>
        <begin position="98"/>
        <end position="117"/>
    </location>
</feature>
<keyword evidence="1" id="KW-0812">Transmembrane</keyword>
<evidence type="ECO:0000256" key="1">
    <source>
        <dbReference type="SAM" id="Phobius"/>
    </source>
</evidence>
<organism evidence="2 3">
    <name type="scientific">Corynebacterium rouxii</name>
    <dbReference type="NCBI Taxonomy" id="2719119"/>
    <lineage>
        <taxon>Bacteria</taxon>
        <taxon>Bacillati</taxon>
        <taxon>Actinomycetota</taxon>
        <taxon>Actinomycetes</taxon>
        <taxon>Mycobacteriales</taxon>
        <taxon>Corynebacteriaceae</taxon>
        <taxon>Corynebacterium</taxon>
    </lineage>
</organism>
<evidence type="ECO:0000313" key="2">
    <source>
        <dbReference type="EMBL" id="VZH85843.1"/>
    </source>
</evidence>
<feature type="transmembrane region" description="Helical" evidence="1">
    <location>
        <begin position="239"/>
        <end position="262"/>
    </location>
</feature>
<reference evidence="2 3" key="1">
    <citation type="submission" date="2019-11" db="EMBL/GenBank/DDBJ databases">
        <authorList>
            <person name="Brisse S."/>
        </authorList>
    </citation>
    <scope>NUCLEOTIDE SEQUENCE [LARGE SCALE GENOMIC DNA]</scope>
    <source>
        <strain evidence="2">FRC0190</strain>
    </source>
</reference>
<dbReference type="RefSeq" id="WP_155873696.1">
    <property type="nucleotide sequence ID" value="NZ_CP168248.1"/>
</dbReference>
<evidence type="ECO:0000313" key="3">
    <source>
        <dbReference type="Proteomes" id="UP000423525"/>
    </source>
</evidence>
<evidence type="ECO:0008006" key="4">
    <source>
        <dbReference type="Google" id="ProtNLM"/>
    </source>
</evidence>
<dbReference type="EMBL" id="LR738855">
    <property type="protein sequence ID" value="VZH85843.1"/>
    <property type="molecule type" value="Genomic_DNA"/>
</dbReference>
<sequence>MLALIGALAAALCYGIATICEAVAVAAMSAMPESTTLLTRVRTGWLYGVGLAVDAAGFLLNALALRVLPLFLVESIVASSVAVTALLAVVLLKQRLRRVEIIALAVLVIGLSALGATAHEGTAIALPQYLAWGVLAAVLPLAAAAWFSLTANSGISLALIAGLAFAMVGVSARLVPTHGFLASPLTWSVIVYGGLAVVVYGFALDKLPTTTAASLCFTVETIIPSAIGLLLLGDAIRDGLWPVALIGFALTLGACITLSAHAEVKVSS</sequence>
<feature type="transmembrane region" description="Helical" evidence="1">
    <location>
        <begin position="210"/>
        <end position="232"/>
    </location>
</feature>
<keyword evidence="1" id="KW-0472">Membrane</keyword>
<feature type="transmembrane region" description="Helical" evidence="1">
    <location>
        <begin position="129"/>
        <end position="149"/>
    </location>
</feature>
<protein>
    <recommendedName>
        <fullName evidence="4">EamA/RhaT family transporter</fullName>
    </recommendedName>
</protein>